<reference evidence="2" key="2">
    <citation type="submission" date="2019-10" db="EMBL/GenBank/DDBJ databases">
        <title>Conservation and host-specific expression of non-tandemly repeated heterogenous ribosome RNA gene in arbuscular mycorrhizal fungi.</title>
        <authorList>
            <person name="Maeda T."/>
            <person name="Kobayashi Y."/>
            <person name="Nakagawa T."/>
            <person name="Ezawa T."/>
            <person name="Yamaguchi K."/>
            <person name="Bino T."/>
            <person name="Nishimoto Y."/>
            <person name="Shigenobu S."/>
            <person name="Kawaguchi M."/>
        </authorList>
    </citation>
    <scope>NUCLEOTIDE SEQUENCE</scope>
    <source>
        <strain evidence="2">HR1</strain>
    </source>
</reference>
<evidence type="ECO:0000313" key="2">
    <source>
        <dbReference type="EMBL" id="GES92479.1"/>
    </source>
</evidence>
<name>A0A2Z6S1Z1_9GLOM</name>
<dbReference type="EMBL" id="BLAL01000215">
    <property type="protein sequence ID" value="GES92479.1"/>
    <property type="molecule type" value="Genomic_DNA"/>
</dbReference>
<dbReference type="OrthoDB" id="2338937at2759"/>
<comment type="caution">
    <text evidence="1">The sequence shown here is derived from an EMBL/GenBank/DDBJ whole genome shotgun (WGS) entry which is preliminary data.</text>
</comment>
<proteinExistence type="predicted"/>
<dbReference type="EMBL" id="BEXD01003970">
    <property type="protein sequence ID" value="GBC04835.1"/>
    <property type="molecule type" value="Genomic_DNA"/>
</dbReference>
<accession>A0A2Z6S1Z1</accession>
<gene>
    <name evidence="2" type="ORF">RCL2_001925600</name>
    <name evidence="1" type="ORF">RclHR1_00590021</name>
</gene>
<keyword evidence="3" id="KW-1185">Reference proteome</keyword>
<evidence type="ECO:0008006" key="4">
    <source>
        <dbReference type="Google" id="ProtNLM"/>
    </source>
</evidence>
<dbReference type="Proteomes" id="UP000247702">
    <property type="component" value="Unassembled WGS sequence"/>
</dbReference>
<dbReference type="Proteomes" id="UP000615446">
    <property type="component" value="Unassembled WGS sequence"/>
</dbReference>
<evidence type="ECO:0000313" key="3">
    <source>
        <dbReference type="Proteomes" id="UP000247702"/>
    </source>
</evidence>
<dbReference type="AlphaFoldDB" id="A0A2Z6S1Z1"/>
<sequence>MTCSKIFSGGIPELTDEIIQYLRNDYLTLCSCILVNRLWCRLAIPLLWENPFSIPTQNYNYIKIYLSYLNEDGKAKFNEYGINNNLLTSNTLFNYPSFIKHIKLYNICLSIEKWVGTLVMKKSHEKLNELVYRSLFEVFIGNEGNLYSLEIAISMINDFKKFYSAMELILQNPSFIINVTNFELHVYDVPIPNIMNVITFLKFLSSNCNSISIINFSITLCNINNSSLIGECLYQIIGSQRNLKIISFGSNAILSTPFLLLKNSNCSNTLNTIIFQNIDFKNITSILQEVFDHLDVLETIHIIYCHSLNSDFVQQIIKVKNPIKLRSLFTDEILHTESLQLLIQKFSASLENFGFGFMDDEYNEYNESNEPKHQLFKSIMKYCKKIRYFDPGIPDDNNIYLFIENNQQNINYLTIEVDEYNYYTIFGDFSIDVLENLGQVLPPKLEYLCLSLSFMAYYFEIFLKNSQNTFIKNLLITNIIRNNVQDDILFYIKEYIMKKERVKYLAFLESYSITCNDDKELFSLEDEVNEFKLHNIIVKKYYNLYITANKLVHDGLEF</sequence>
<organism evidence="1 3">
    <name type="scientific">Rhizophagus clarus</name>
    <dbReference type="NCBI Taxonomy" id="94130"/>
    <lineage>
        <taxon>Eukaryota</taxon>
        <taxon>Fungi</taxon>
        <taxon>Fungi incertae sedis</taxon>
        <taxon>Mucoromycota</taxon>
        <taxon>Glomeromycotina</taxon>
        <taxon>Glomeromycetes</taxon>
        <taxon>Glomerales</taxon>
        <taxon>Glomeraceae</taxon>
        <taxon>Rhizophagus</taxon>
    </lineage>
</organism>
<reference evidence="1 3" key="1">
    <citation type="submission" date="2017-11" db="EMBL/GenBank/DDBJ databases">
        <title>The genome of Rhizophagus clarus HR1 reveals common genetic basis of auxotrophy among arbuscular mycorrhizal fungi.</title>
        <authorList>
            <person name="Kobayashi Y."/>
        </authorList>
    </citation>
    <scope>NUCLEOTIDE SEQUENCE [LARGE SCALE GENOMIC DNA]</scope>
    <source>
        <strain evidence="1 3">HR1</strain>
    </source>
</reference>
<evidence type="ECO:0000313" key="1">
    <source>
        <dbReference type="EMBL" id="GBC04835.1"/>
    </source>
</evidence>
<protein>
    <recommendedName>
        <fullName evidence="4">F-box domain-containing protein</fullName>
    </recommendedName>
</protein>